<protein>
    <submittedName>
        <fullName evidence="1">Uncharacterized protein</fullName>
    </submittedName>
</protein>
<dbReference type="EMBL" id="JH688108">
    <property type="protein sequence ID" value="EJD33715.1"/>
    <property type="molecule type" value="Genomic_DNA"/>
</dbReference>
<name>J0WMY0_AURST</name>
<reference evidence="2" key="1">
    <citation type="journal article" date="2012" name="Science">
        <title>The Paleozoic origin of enzymatic lignin decomposition reconstructed from 31 fungal genomes.</title>
        <authorList>
            <person name="Floudas D."/>
            <person name="Binder M."/>
            <person name="Riley R."/>
            <person name="Barry K."/>
            <person name="Blanchette R.A."/>
            <person name="Henrissat B."/>
            <person name="Martinez A.T."/>
            <person name="Otillar R."/>
            <person name="Spatafora J.W."/>
            <person name="Yadav J.S."/>
            <person name="Aerts A."/>
            <person name="Benoit I."/>
            <person name="Boyd A."/>
            <person name="Carlson A."/>
            <person name="Copeland A."/>
            <person name="Coutinho P.M."/>
            <person name="de Vries R.P."/>
            <person name="Ferreira P."/>
            <person name="Findley K."/>
            <person name="Foster B."/>
            <person name="Gaskell J."/>
            <person name="Glotzer D."/>
            <person name="Gorecki P."/>
            <person name="Heitman J."/>
            <person name="Hesse C."/>
            <person name="Hori C."/>
            <person name="Igarashi K."/>
            <person name="Jurgens J.A."/>
            <person name="Kallen N."/>
            <person name="Kersten P."/>
            <person name="Kohler A."/>
            <person name="Kuees U."/>
            <person name="Kumar T.K.A."/>
            <person name="Kuo A."/>
            <person name="LaButti K."/>
            <person name="Larrondo L.F."/>
            <person name="Lindquist E."/>
            <person name="Ling A."/>
            <person name="Lombard V."/>
            <person name="Lucas S."/>
            <person name="Lundell T."/>
            <person name="Martin R."/>
            <person name="McLaughlin D.J."/>
            <person name="Morgenstern I."/>
            <person name="Morin E."/>
            <person name="Murat C."/>
            <person name="Nagy L.G."/>
            <person name="Nolan M."/>
            <person name="Ohm R.A."/>
            <person name="Patyshakuliyeva A."/>
            <person name="Rokas A."/>
            <person name="Ruiz-Duenas F.J."/>
            <person name="Sabat G."/>
            <person name="Salamov A."/>
            <person name="Samejima M."/>
            <person name="Schmutz J."/>
            <person name="Slot J.C."/>
            <person name="St John F."/>
            <person name="Stenlid J."/>
            <person name="Sun H."/>
            <person name="Sun S."/>
            <person name="Syed K."/>
            <person name="Tsang A."/>
            <person name="Wiebenga A."/>
            <person name="Young D."/>
            <person name="Pisabarro A."/>
            <person name="Eastwood D.C."/>
            <person name="Martin F."/>
            <person name="Cullen D."/>
            <person name="Grigoriev I.V."/>
            <person name="Hibbett D.S."/>
        </authorList>
    </citation>
    <scope>NUCLEOTIDE SEQUENCE [LARGE SCALE GENOMIC DNA]</scope>
    <source>
        <strain evidence="2">TFB10046</strain>
    </source>
</reference>
<dbReference type="Proteomes" id="UP000006514">
    <property type="component" value="Unassembled WGS sequence"/>
</dbReference>
<dbReference type="KEGG" id="adl:AURDEDRAFT_177207"/>
<dbReference type="InParanoid" id="J0WMY0"/>
<organism evidence="1 2">
    <name type="scientific">Auricularia subglabra (strain TFB-10046 / SS5)</name>
    <name type="common">White-rot fungus</name>
    <name type="synonym">Auricularia delicata (strain TFB10046)</name>
    <dbReference type="NCBI Taxonomy" id="717982"/>
    <lineage>
        <taxon>Eukaryota</taxon>
        <taxon>Fungi</taxon>
        <taxon>Dikarya</taxon>
        <taxon>Basidiomycota</taxon>
        <taxon>Agaricomycotina</taxon>
        <taxon>Agaricomycetes</taxon>
        <taxon>Auriculariales</taxon>
        <taxon>Auriculariaceae</taxon>
        <taxon>Auricularia</taxon>
    </lineage>
</organism>
<keyword evidence="2" id="KW-1185">Reference proteome</keyword>
<sequence>MRFALLCRPSLTSGTAGMDSCLAPASEAAVQDPIMLRCLRVLETGVKATVMHISNMRFPFFAREAAITF</sequence>
<dbReference type="AlphaFoldDB" id="J0WMY0"/>
<accession>J0WMY0</accession>
<evidence type="ECO:0000313" key="2">
    <source>
        <dbReference type="Proteomes" id="UP000006514"/>
    </source>
</evidence>
<evidence type="ECO:0000313" key="1">
    <source>
        <dbReference type="EMBL" id="EJD33715.1"/>
    </source>
</evidence>
<proteinExistence type="predicted"/>
<gene>
    <name evidence="1" type="ORF">AURDEDRAFT_177207</name>
</gene>